<accession>A0AAV0XTF3</accession>
<sequence length="92" mass="10148">MLFLKDITTPRDTEGNVSEEDQSEVEENNEHMQSPTSPSFVADTETDDASVPSVLSVLASNISNESDVLASATQEVSSKKRRKKQENISFEN</sequence>
<protein>
    <submittedName>
        <fullName evidence="2">Uncharacterized protein</fullName>
    </submittedName>
</protein>
<feature type="compositionally biased region" description="Polar residues" evidence="1">
    <location>
        <begin position="66"/>
        <end position="76"/>
    </location>
</feature>
<evidence type="ECO:0000256" key="1">
    <source>
        <dbReference type="SAM" id="MobiDB-lite"/>
    </source>
</evidence>
<name>A0AAV0XTF3_9HEMI</name>
<comment type="caution">
    <text evidence="2">The sequence shown here is derived from an EMBL/GenBank/DDBJ whole genome shotgun (WGS) entry which is preliminary data.</text>
</comment>
<feature type="region of interest" description="Disordered" evidence="1">
    <location>
        <begin position="1"/>
        <end position="48"/>
    </location>
</feature>
<organism evidence="2 3">
    <name type="scientific">Macrosiphum euphorbiae</name>
    <name type="common">potato aphid</name>
    <dbReference type="NCBI Taxonomy" id="13131"/>
    <lineage>
        <taxon>Eukaryota</taxon>
        <taxon>Metazoa</taxon>
        <taxon>Ecdysozoa</taxon>
        <taxon>Arthropoda</taxon>
        <taxon>Hexapoda</taxon>
        <taxon>Insecta</taxon>
        <taxon>Pterygota</taxon>
        <taxon>Neoptera</taxon>
        <taxon>Paraneoptera</taxon>
        <taxon>Hemiptera</taxon>
        <taxon>Sternorrhyncha</taxon>
        <taxon>Aphidomorpha</taxon>
        <taxon>Aphidoidea</taxon>
        <taxon>Aphididae</taxon>
        <taxon>Macrosiphini</taxon>
        <taxon>Macrosiphum</taxon>
    </lineage>
</organism>
<keyword evidence="3" id="KW-1185">Reference proteome</keyword>
<reference evidence="2 3" key="1">
    <citation type="submission" date="2023-01" db="EMBL/GenBank/DDBJ databases">
        <authorList>
            <person name="Whitehead M."/>
        </authorList>
    </citation>
    <scope>NUCLEOTIDE SEQUENCE [LARGE SCALE GENOMIC DNA]</scope>
</reference>
<evidence type="ECO:0000313" key="3">
    <source>
        <dbReference type="Proteomes" id="UP001160148"/>
    </source>
</evidence>
<dbReference type="Proteomes" id="UP001160148">
    <property type="component" value="Unassembled WGS sequence"/>
</dbReference>
<dbReference type="EMBL" id="CARXXK010000438">
    <property type="protein sequence ID" value="CAI6370586.1"/>
    <property type="molecule type" value="Genomic_DNA"/>
</dbReference>
<proteinExistence type="predicted"/>
<dbReference type="AlphaFoldDB" id="A0AAV0XTF3"/>
<evidence type="ECO:0000313" key="2">
    <source>
        <dbReference type="EMBL" id="CAI6370586.1"/>
    </source>
</evidence>
<feature type="region of interest" description="Disordered" evidence="1">
    <location>
        <begin position="66"/>
        <end position="92"/>
    </location>
</feature>
<feature type="compositionally biased region" description="Acidic residues" evidence="1">
    <location>
        <begin position="17"/>
        <end position="27"/>
    </location>
</feature>
<gene>
    <name evidence="2" type="ORF">MEUPH1_LOCUS24692</name>
</gene>